<evidence type="ECO:0000313" key="2">
    <source>
        <dbReference type="Proteomes" id="UP001164539"/>
    </source>
</evidence>
<accession>A0ACC1X765</accession>
<sequence length="345" mass="39886">MGSLWRRKSQKKKDKAIFLRNGTVLLEKLITSCDGKRNPIRSFSLEELKIATNNFGRDQFITYTYFHEYKLYKGFLQNRPVSIMYWCRNDLSLWEEDSCYNNIVFPIQMSHKNVLKLIGCCLDTEVPALVFESAENGNLDVRIHGRDGHHFEPLLLVHRFKIAMEIANAVAYLHIGFRRPIVFRDIRPSNILFDEENVAKLFDFSLAESIPEGQTHIKNSPVAGTCGYLAPEFLITSDYNEKCDVFSFGMLLLQLLSGERITRVRLIAQGDGCRLMDCVKKHVECDTLHEIIDPIIVQDSSYYEKKEQLLPFVLLIFECVNESPEERPTMMSVAKRLRQLYLSVA</sequence>
<organism evidence="1 2">
    <name type="scientific">Melia azedarach</name>
    <name type="common">Chinaberry tree</name>
    <dbReference type="NCBI Taxonomy" id="155640"/>
    <lineage>
        <taxon>Eukaryota</taxon>
        <taxon>Viridiplantae</taxon>
        <taxon>Streptophyta</taxon>
        <taxon>Embryophyta</taxon>
        <taxon>Tracheophyta</taxon>
        <taxon>Spermatophyta</taxon>
        <taxon>Magnoliopsida</taxon>
        <taxon>eudicotyledons</taxon>
        <taxon>Gunneridae</taxon>
        <taxon>Pentapetalae</taxon>
        <taxon>rosids</taxon>
        <taxon>malvids</taxon>
        <taxon>Sapindales</taxon>
        <taxon>Meliaceae</taxon>
        <taxon>Melia</taxon>
    </lineage>
</organism>
<gene>
    <name evidence="1" type="ORF">OWV82_020132</name>
</gene>
<evidence type="ECO:0000313" key="1">
    <source>
        <dbReference type="EMBL" id="KAJ4706493.1"/>
    </source>
</evidence>
<proteinExistence type="predicted"/>
<name>A0ACC1X765_MELAZ</name>
<reference evidence="1 2" key="1">
    <citation type="journal article" date="2023" name="Science">
        <title>Complex scaffold remodeling in plant triterpene biosynthesis.</title>
        <authorList>
            <person name="De La Pena R."/>
            <person name="Hodgson H."/>
            <person name="Liu J.C."/>
            <person name="Stephenson M.J."/>
            <person name="Martin A.C."/>
            <person name="Owen C."/>
            <person name="Harkess A."/>
            <person name="Leebens-Mack J."/>
            <person name="Jimenez L.E."/>
            <person name="Osbourn A."/>
            <person name="Sattely E.S."/>
        </authorList>
    </citation>
    <scope>NUCLEOTIDE SEQUENCE [LARGE SCALE GENOMIC DNA]</scope>
    <source>
        <strain evidence="2">cv. JPN11</strain>
        <tissue evidence="1">Leaf</tissue>
    </source>
</reference>
<comment type="caution">
    <text evidence="1">The sequence shown here is derived from an EMBL/GenBank/DDBJ whole genome shotgun (WGS) entry which is preliminary data.</text>
</comment>
<keyword evidence="1" id="KW-0808">Transferase</keyword>
<dbReference type="EMBL" id="CM051404">
    <property type="protein sequence ID" value="KAJ4706493.1"/>
    <property type="molecule type" value="Genomic_DNA"/>
</dbReference>
<keyword evidence="1" id="KW-0418">Kinase</keyword>
<keyword evidence="2" id="KW-1185">Reference proteome</keyword>
<keyword evidence="1" id="KW-0675">Receptor</keyword>
<protein>
    <submittedName>
        <fullName evidence="1">Receptor protein kinase</fullName>
    </submittedName>
</protein>
<dbReference type="Proteomes" id="UP001164539">
    <property type="component" value="Chromosome 11"/>
</dbReference>